<dbReference type="SUPFAM" id="SSF64356">
    <property type="entry name" value="SNARE-like"/>
    <property type="match status" value="1"/>
</dbReference>
<dbReference type="OrthoDB" id="1727884at2759"/>
<dbReference type="Gene3D" id="3.40.50.300">
    <property type="entry name" value="P-loop containing nucleotide triphosphate hydrolases"/>
    <property type="match status" value="1"/>
</dbReference>
<name>A0A9C7Q6G0_9RHOD</name>
<dbReference type="Pfam" id="PF00448">
    <property type="entry name" value="SRP54"/>
    <property type="match status" value="1"/>
</dbReference>
<dbReference type="GO" id="GO:0006886">
    <property type="term" value="P:intracellular protein transport"/>
    <property type="evidence" value="ECO:0007669"/>
    <property type="project" value="InterPro"/>
</dbReference>
<accession>A0A9C7Q6G0</accession>
<dbReference type="InterPro" id="IPR000897">
    <property type="entry name" value="SRP54_GTPase_dom"/>
</dbReference>
<dbReference type="GO" id="GO:0006614">
    <property type="term" value="P:SRP-dependent cotranslational protein targeting to membrane"/>
    <property type="evidence" value="ECO:0007669"/>
    <property type="project" value="InterPro"/>
</dbReference>
<dbReference type="GO" id="GO:0005047">
    <property type="term" value="F:signal recognition particle binding"/>
    <property type="evidence" value="ECO:0007669"/>
    <property type="project" value="InterPro"/>
</dbReference>
<dbReference type="EMBL" id="BQMJ01000071">
    <property type="protein sequence ID" value="GJQ15597.1"/>
    <property type="molecule type" value="Genomic_DNA"/>
</dbReference>
<dbReference type="PANTHER" id="PTHR43134:SF1">
    <property type="entry name" value="SIGNAL RECOGNITION PARTICLE RECEPTOR SUBUNIT ALPHA"/>
    <property type="match status" value="1"/>
</dbReference>
<dbReference type="PANTHER" id="PTHR43134">
    <property type="entry name" value="SIGNAL RECOGNITION PARTICLE RECEPTOR SUBUNIT ALPHA"/>
    <property type="match status" value="1"/>
</dbReference>
<dbReference type="InterPro" id="IPR003593">
    <property type="entry name" value="AAA+_ATPase"/>
</dbReference>
<proteinExistence type="inferred from homology"/>
<dbReference type="CDD" id="cd17876">
    <property type="entry name" value="SRalpha_C"/>
    <property type="match status" value="1"/>
</dbReference>
<protein>
    <recommendedName>
        <fullName evidence="9">SRP54-type proteins GTP-binding domain-containing protein</fullName>
    </recommendedName>
</protein>
<evidence type="ECO:0000256" key="5">
    <source>
        <dbReference type="ARBA" id="ARBA00023134"/>
    </source>
</evidence>
<dbReference type="InterPro" id="IPR027417">
    <property type="entry name" value="P-loop_NTPase"/>
</dbReference>
<dbReference type="SMART" id="SM00962">
    <property type="entry name" value="SRP54"/>
    <property type="match status" value="1"/>
</dbReference>
<dbReference type="PROSITE" id="PS00300">
    <property type="entry name" value="SRP54"/>
    <property type="match status" value="1"/>
</dbReference>
<evidence type="ECO:0000313" key="11">
    <source>
        <dbReference type="Proteomes" id="UP001061958"/>
    </source>
</evidence>
<dbReference type="GO" id="GO:0005525">
    <property type="term" value="F:GTP binding"/>
    <property type="evidence" value="ECO:0007669"/>
    <property type="project" value="UniProtKB-KW"/>
</dbReference>
<evidence type="ECO:0000256" key="7">
    <source>
        <dbReference type="ARBA" id="ARBA00023170"/>
    </source>
</evidence>
<evidence type="ECO:0000256" key="8">
    <source>
        <dbReference type="SAM" id="MobiDB-lite"/>
    </source>
</evidence>
<gene>
    <name evidence="10" type="ORF">GpartN1_g7388.t1</name>
</gene>
<dbReference type="SUPFAM" id="SSF47364">
    <property type="entry name" value="Domain of the SRP/SRP receptor G-proteins"/>
    <property type="match status" value="1"/>
</dbReference>
<comment type="subcellular location">
    <subcellularLocation>
        <location evidence="1">Endoplasmic reticulum membrane</location>
        <topology evidence="1">Peripheral membrane protein</topology>
        <orientation evidence="1">Cytoplasmic side</orientation>
    </subcellularLocation>
</comment>
<organism evidence="10 11">
    <name type="scientific">Galdieria partita</name>
    <dbReference type="NCBI Taxonomy" id="83374"/>
    <lineage>
        <taxon>Eukaryota</taxon>
        <taxon>Rhodophyta</taxon>
        <taxon>Bangiophyceae</taxon>
        <taxon>Galdieriales</taxon>
        <taxon>Galdieriaceae</taxon>
        <taxon>Galdieria</taxon>
    </lineage>
</organism>
<dbReference type="InterPro" id="IPR007222">
    <property type="entry name" value="Sig_recog_particle_rcpt_asu_N"/>
</dbReference>
<feature type="domain" description="SRP54-type proteins GTP-binding" evidence="9">
    <location>
        <begin position="598"/>
        <end position="611"/>
    </location>
</feature>
<keyword evidence="5" id="KW-0342">GTP-binding</keyword>
<feature type="compositionally biased region" description="Basic and acidic residues" evidence="8">
    <location>
        <begin position="153"/>
        <end position="164"/>
    </location>
</feature>
<sequence>MIDLFVIFTRGGFVLFYDAFVHTEGRPIDRLIRSVLLVDKAGLGQLSYGNFTVKWTLSNQYGLVFAVVFPRRLPISYANVLLEQTKRSFCTRFQELLQDEYQLLATDFYQAFVQEFRQILHSSEDGDVEPPQHVPQRKDRKGCKKEPQNTPRVVEDQLTEEKWITTENQSQLETQNGTEEDDEQERIRRNIEKLKLKKLKKSEPKRNSSLSSKREDTLSTGRGKKNTAKLNDKLSKEEAKALDYSLINSNQEEDDSQVNQKIESLRSHFIPQVEENAKNFSDSESVTESEDDEGESEETRATNGSSLERKSSRGLFSQGVLSFLKGLTTKTELTAEDLEPVLNEFRDSLIAKNVASDIAQRLCDSVGLTLQGNQLGTFSSASRLIRNALETSVTRMLTPRQSEDLIADIVNKRRETGEPFVIVFCGVNGVGKSTTLAKVCYYLQSYDLKVMIAACDTFRAGAVEQLRIHARCLNVDLFEKGYAKDPSSVASDAIHCASEKNVDVLLVDTAGRMQDNEPLMKALAKLVSLNKPDRVFFVGEALVGNDAVDQLLKFNAALIDNQNTNKPREIDGIILTKFDSIDNKVGAAVSMVYSTNIPIVFVGVGQTYVDLKKMNIPWFVKALLR</sequence>
<dbReference type="CDD" id="cd14826">
    <property type="entry name" value="SR_alpha_SRX"/>
    <property type="match status" value="1"/>
</dbReference>
<evidence type="ECO:0000256" key="6">
    <source>
        <dbReference type="ARBA" id="ARBA00023136"/>
    </source>
</evidence>
<feature type="compositionally biased region" description="Acidic residues" evidence="8">
    <location>
        <begin position="285"/>
        <end position="296"/>
    </location>
</feature>
<comment type="caution">
    <text evidence="10">The sequence shown here is derived from an EMBL/GenBank/DDBJ whole genome shotgun (WGS) entry which is preliminary data.</text>
</comment>
<dbReference type="InterPro" id="IPR013822">
    <property type="entry name" value="Signal_recog_particl_SRP54_hlx"/>
</dbReference>
<reference evidence="10" key="1">
    <citation type="journal article" date="2022" name="Proc. Natl. Acad. Sci. U.S.A.">
        <title>Life cycle and functional genomics of the unicellular red alga Galdieria for elucidating algal and plant evolution and industrial use.</title>
        <authorList>
            <person name="Hirooka S."/>
            <person name="Itabashi T."/>
            <person name="Ichinose T.M."/>
            <person name="Onuma R."/>
            <person name="Fujiwara T."/>
            <person name="Yamashita S."/>
            <person name="Jong L.W."/>
            <person name="Tomita R."/>
            <person name="Iwane A.H."/>
            <person name="Miyagishima S.Y."/>
        </authorList>
    </citation>
    <scope>NUCLEOTIDE SEQUENCE</scope>
    <source>
        <strain evidence="10">NBRC 102759</strain>
    </source>
</reference>
<evidence type="ECO:0000256" key="3">
    <source>
        <dbReference type="ARBA" id="ARBA00022741"/>
    </source>
</evidence>
<dbReference type="Pfam" id="PF04086">
    <property type="entry name" value="SRP-alpha_N"/>
    <property type="match status" value="1"/>
</dbReference>
<reference evidence="10" key="2">
    <citation type="submission" date="2022-01" db="EMBL/GenBank/DDBJ databases">
        <authorList>
            <person name="Hirooka S."/>
            <person name="Miyagishima S.Y."/>
        </authorList>
    </citation>
    <scope>NUCLEOTIDE SEQUENCE</scope>
    <source>
        <strain evidence="10">NBRC 102759</strain>
    </source>
</reference>
<feature type="compositionally biased region" description="Basic and acidic residues" evidence="8">
    <location>
        <begin position="201"/>
        <end position="217"/>
    </location>
</feature>
<feature type="region of interest" description="Disordered" evidence="8">
    <location>
        <begin position="123"/>
        <end position="234"/>
    </location>
</feature>
<dbReference type="InterPro" id="IPR036225">
    <property type="entry name" value="SRP/SRP_N"/>
</dbReference>
<keyword evidence="4" id="KW-0256">Endoplasmic reticulum</keyword>
<feature type="region of interest" description="Disordered" evidence="8">
    <location>
        <begin position="269"/>
        <end position="309"/>
    </location>
</feature>
<evidence type="ECO:0000256" key="2">
    <source>
        <dbReference type="ARBA" id="ARBA00008531"/>
    </source>
</evidence>
<comment type="similarity">
    <text evidence="2">Belongs to the GTP-binding SRP family.</text>
</comment>
<dbReference type="GO" id="GO:0003924">
    <property type="term" value="F:GTPase activity"/>
    <property type="evidence" value="ECO:0007669"/>
    <property type="project" value="InterPro"/>
</dbReference>
<dbReference type="Pfam" id="PF02881">
    <property type="entry name" value="SRP54_N"/>
    <property type="match status" value="1"/>
</dbReference>
<dbReference type="GO" id="GO:0005785">
    <property type="term" value="C:signal recognition particle receptor complex"/>
    <property type="evidence" value="ECO:0007669"/>
    <property type="project" value="InterPro"/>
</dbReference>
<dbReference type="InterPro" id="IPR011012">
    <property type="entry name" value="Longin-like_dom_sf"/>
</dbReference>
<keyword evidence="11" id="KW-1185">Reference proteome</keyword>
<dbReference type="InterPro" id="IPR042101">
    <property type="entry name" value="SRP54_N_sf"/>
</dbReference>
<keyword evidence="6" id="KW-0472">Membrane</keyword>
<dbReference type="Gene3D" id="1.20.120.140">
    <property type="entry name" value="Signal recognition particle SRP54, nucleotide-binding domain"/>
    <property type="match status" value="1"/>
</dbReference>
<dbReference type="SMART" id="SM00382">
    <property type="entry name" value="AAA"/>
    <property type="match status" value="1"/>
</dbReference>
<dbReference type="AlphaFoldDB" id="A0A9C7Q6G0"/>
<feature type="compositionally biased region" description="Basic and acidic residues" evidence="8">
    <location>
        <begin position="185"/>
        <end position="194"/>
    </location>
</feature>
<evidence type="ECO:0000256" key="1">
    <source>
        <dbReference type="ARBA" id="ARBA00004397"/>
    </source>
</evidence>
<evidence type="ECO:0000313" key="10">
    <source>
        <dbReference type="EMBL" id="GJQ15597.1"/>
    </source>
</evidence>
<keyword evidence="7" id="KW-0675">Receptor</keyword>
<dbReference type="SUPFAM" id="SSF52540">
    <property type="entry name" value="P-loop containing nucleoside triphosphate hydrolases"/>
    <property type="match status" value="1"/>
</dbReference>
<dbReference type="FunFam" id="3.40.50.300:FF:000188">
    <property type="entry name" value="signal recognition particle receptor subunit alpha"/>
    <property type="match status" value="1"/>
</dbReference>
<keyword evidence="3" id="KW-0547">Nucleotide-binding</keyword>
<evidence type="ECO:0000259" key="9">
    <source>
        <dbReference type="PROSITE" id="PS00300"/>
    </source>
</evidence>
<dbReference type="Gene3D" id="3.30.450.60">
    <property type="match status" value="1"/>
</dbReference>
<evidence type="ECO:0000256" key="4">
    <source>
        <dbReference type="ARBA" id="ARBA00022824"/>
    </source>
</evidence>
<dbReference type="Proteomes" id="UP001061958">
    <property type="component" value="Unassembled WGS sequence"/>
</dbReference>
<feature type="compositionally biased region" description="Polar residues" evidence="8">
    <location>
        <begin position="165"/>
        <end position="177"/>
    </location>
</feature>